<evidence type="ECO:0000313" key="1">
    <source>
        <dbReference type="EMBL" id="KAK9135396.1"/>
    </source>
</evidence>
<organism evidence="1 2">
    <name type="scientific">Stephania yunnanensis</name>
    <dbReference type="NCBI Taxonomy" id="152371"/>
    <lineage>
        <taxon>Eukaryota</taxon>
        <taxon>Viridiplantae</taxon>
        <taxon>Streptophyta</taxon>
        <taxon>Embryophyta</taxon>
        <taxon>Tracheophyta</taxon>
        <taxon>Spermatophyta</taxon>
        <taxon>Magnoliopsida</taxon>
        <taxon>Ranunculales</taxon>
        <taxon>Menispermaceae</taxon>
        <taxon>Menispermoideae</taxon>
        <taxon>Cissampelideae</taxon>
        <taxon>Stephania</taxon>
    </lineage>
</organism>
<protein>
    <submittedName>
        <fullName evidence="1">Uncharacterized protein</fullName>
    </submittedName>
</protein>
<dbReference type="AlphaFoldDB" id="A0AAP0JJV6"/>
<sequence length="199" mass="21979">MATRVTSVDALIERFAQMEQGLACIEVARNEVGEDDPKVLVRLDAFERLCSLLVKRREALTSDVSSLENLFGGLKSDVQAIEVKEHVTSLAVLSKAWHRHGSSMAHHVTSMVEHGTGMTLNGHSRAWQGFGMGKPWCRQGLARVNLARARFSKGEPRHEYLGRGKPWHGYDLARIGKKKLGTGKVQAIQGLGTRRRGNG</sequence>
<name>A0AAP0JJV6_9MAGN</name>
<keyword evidence="2" id="KW-1185">Reference proteome</keyword>
<comment type="caution">
    <text evidence="1">The sequence shown here is derived from an EMBL/GenBank/DDBJ whole genome shotgun (WGS) entry which is preliminary data.</text>
</comment>
<accession>A0AAP0JJV6</accession>
<reference evidence="1 2" key="1">
    <citation type="submission" date="2024-01" db="EMBL/GenBank/DDBJ databases">
        <title>Genome assemblies of Stephania.</title>
        <authorList>
            <person name="Yang L."/>
        </authorList>
    </citation>
    <scope>NUCLEOTIDE SEQUENCE [LARGE SCALE GENOMIC DNA]</scope>
    <source>
        <strain evidence="1">YNDBR</strain>
        <tissue evidence="1">Leaf</tissue>
    </source>
</reference>
<dbReference type="EMBL" id="JBBNAF010000006">
    <property type="protein sequence ID" value="KAK9135396.1"/>
    <property type="molecule type" value="Genomic_DNA"/>
</dbReference>
<proteinExistence type="predicted"/>
<evidence type="ECO:0000313" key="2">
    <source>
        <dbReference type="Proteomes" id="UP001420932"/>
    </source>
</evidence>
<gene>
    <name evidence="1" type="ORF">Syun_014726</name>
</gene>
<dbReference type="Proteomes" id="UP001420932">
    <property type="component" value="Unassembled WGS sequence"/>
</dbReference>